<name>X1BTY0_9ZZZZ</name>
<evidence type="ECO:0000256" key="1">
    <source>
        <dbReference type="ARBA" id="ARBA00022857"/>
    </source>
</evidence>
<gene>
    <name evidence="2" type="ORF">S01H4_39328</name>
</gene>
<dbReference type="Pfam" id="PF05893">
    <property type="entry name" value="LuxC"/>
    <property type="match status" value="1"/>
</dbReference>
<dbReference type="AlphaFoldDB" id="X1BTY0"/>
<comment type="caution">
    <text evidence="2">The sequence shown here is derived from an EMBL/GenBank/DDBJ whole genome shotgun (WGS) entry which is preliminary data.</text>
</comment>
<organism evidence="2">
    <name type="scientific">marine sediment metagenome</name>
    <dbReference type="NCBI Taxonomy" id="412755"/>
    <lineage>
        <taxon>unclassified sequences</taxon>
        <taxon>metagenomes</taxon>
        <taxon>ecological metagenomes</taxon>
    </lineage>
</organism>
<dbReference type="InterPro" id="IPR008670">
    <property type="entry name" value="CoA_reduct_LuxC"/>
</dbReference>
<reference evidence="2" key="1">
    <citation type="journal article" date="2014" name="Front. Microbiol.">
        <title>High frequency of phylogenetically diverse reductive dehalogenase-homologous genes in deep subseafloor sedimentary metagenomes.</title>
        <authorList>
            <person name="Kawai M."/>
            <person name="Futagami T."/>
            <person name="Toyoda A."/>
            <person name="Takaki Y."/>
            <person name="Nishi S."/>
            <person name="Hori S."/>
            <person name="Arai W."/>
            <person name="Tsubouchi T."/>
            <person name="Morono Y."/>
            <person name="Uchiyama I."/>
            <person name="Ito T."/>
            <person name="Fujiyama A."/>
            <person name="Inagaki F."/>
            <person name="Takami H."/>
        </authorList>
    </citation>
    <scope>NUCLEOTIDE SEQUENCE</scope>
    <source>
        <strain evidence="2">Expedition CK06-06</strain>
    </source>
</reference>
<dbReference type="GO" id="GO:0003995">
    <property type="term" value="F:acyl-CoA dehydrogenase activity"/>
    <property type="evidence" value="ECO:0007669"/>
    <property type="project" value="InterPro"/>
</dbReference>
<proteinExistence type="predicted"/>
<keyword evidence="1" id="KW-0521">NADP</keyword>
<dbReference type="EMBL" id="BART01021291">
    <property type="protein sequence ID" value="GAG98490.1"/>
    <property type="molecule type" value="Genomic_DNA"/>
</dbReference>
<evidence type="ECO:0000313" key="2">
    <source>
        <dbReference type="EMBL" id="GAG98490.1"/>
    </source>
</evidence>
<accession>X1BTY0</accession>
<dbReference type="GO" id="GO:0008218">
    <property type="term" value="P:bioluminescence"/>
    <property type="evidence" value="ECO:0007669"/>
    <property type="project" value="InterPro"/>
</dbReference>
<feature type="non-terminal residue" evidence="2">
    <location>
        <position position="1"/>
    </location>
</feature>
<sequence length="135" mass="15555">THQWLVIYDGNKPTFEPSPLFRVIKVKPVNDIMEIVSLMKPLGRFLQTVGVAIPNDRLIPFADAIGEIGATNIRTISNMTLQKSWEPWDGRFPLQELFELDNIRWVSINTKNIDEDIKKSIERKRMIVNGNIKIP</sequence>
<protein>
    <submittedName>
        <fullName evidence="2">Uncharacterized protein</fullName>
    </submittedName>
</protein>